<dbReference type="GO" id="GO:0005856">
    <property type="term" value="C:cytoskeleton"/>
    <property type="evidence" value="ECO:0007669"/>
    <property type="project" value="UniProtKB-SubCell"/>
</dbReference>
<keyword evidence="3" id="KW-0963">Cytoplasm</keyword>
<reference evidence="8" key="1">
    <citation type="journal article" date="2015" name="Genome Announc.">
        <title>Draft genome sequence of Talaromyces cellulolyticus strain Y-94, a source of lignocellulosic biomass-degrading enzymes.</title>
        <authorList>
            <person name="Fujii T."/>
            <person name="Koike H."/>
            <person name="Sawayama S."/>
            <person name="Yano S."/>
            <person name="Inoue H."/>
        </authorList>
    </citation>
    <scope>NUCLEOTIDE SEQUENCE [LARGE SCALE GENOMIC DNA]</scope>
    <source>
        <strain evidence="8">Y-94</strain>
    </source>
</reference>
<gene>
    <name evidence="7" type="ORF">TCE0_043f15829</name>
</gene>
<comment type="similarity">
    <text evidence="2 6">Belongs to the profilin family.</text>
</comment>
<dbReference type="GO" id="GO:0003785">
    <property type="term" value="F:actin monomer binding"/>
    <property type="evidence" value="ECO:0007669"/>
    <property type="project" value="TreeGrafter"/>
</dbReference>
<evidence type="ECO:0000256" key="4">
    <source>
        <dbReference type="ARBA" id="ARBA00023203"/>
    </source>
</evidence>
<dbReference type="SMART" id="SM00392">
    <property type="entry name" value="PROF"/>
    <property type="match status" value="1"/>
</dbReference>
<comment type="subcellular location">
    <subcellularLocation>
        <location evidence="1">Cytoplasm</location>
        <location evidence="1">Cytoskeleton</location>
    </subcellularLocation>
</comment>
<evidence type="ECO:0000313" key="7">
    <source>
        <dbReference type="EMBL" id="GAM42135.1"/>
    </source>
</evidence>
<dbReference type="SUPFAM" id="SSF55770">
    <property type="entry name" value="Profilin (actin-binding protein)"/>
    <property type="match status" value="1"/>
</dbReference>
<keyword evidence="8" id="KW-1185">Reference proteome</keyword>
<dbReference type="EMBL" id="DF933839">
    <property type="protein sequence ID" value="GAM42135.1"/>
    <property type="molecule type" value="Genomic_DNA"/>
</dbReference>
<dbReference type="Gene3D" id="3.30.450.30">
    <property type="entry name" value="Dynein light chain 2a, cytoplasmic"/>
    <property type="match status" value="1"/>
</dbReference>
<sequence length="131" mass="14236">MSWDGYLSQHIVGSGHVDKAIIIDQTGQAIWGKSSETQLSPEEMNKIAFAFNDSSNAEKEGITVEGRKYFFSKIDDLDNIPVLHCAKGKEGIIAAKCSQSILVSHYPESSPVGSVIDFIQGQAKHLIANSL</sequence>
<keyword evidence="4 6" id="KW-0009">Actin-binding</keyword>
<dbReference type="GO" id="GO:0005938">
    <property type="term" value="C:cell cortex"/>
    <property type="evidence" value="ECO:0007669"/>
    <property type="project" value="TreeGrafter"/>
</dbReference>
<dbReference type="PANTHER" id="PTHR11604">
    <property type="entry name" value="PROFILIN"/>
    <property type="match status" value="1"/>
</dbReference>
<evidence type="ECO:0000256" key="1">
    <source>
        <dbReference type="ARBA" id="ARBA00004245"/>
    </source>
</evidence>
<evidence type="ECO:0000256" key="5">
    <source>
        <dbReference type="ARBA" id="ARBA00023212"/>
    </source>
</evidence>
<dbReference type="Pfam" id="PF00235">
    <property type="entry name" value="Profilin"/>
    <property type="match status" value="1"/>
</dbReference>
<dbReference type="AlphaFoldDB" id="A0A0B8MYE3"/>
<evidence type="ECO:0000256" key="6">
    <source>
        <dbReference type="RuleBase" id="RU003909"/>
    </source>
</evidence>
<keyword evidence="5" id="KW-0206">Cytoskeleton</keyword>
<dbReference type="InterPro" id="IPR005455">
    <property type="entry name" value="PFN_euk"/>
</dbReference>
<organism evidence="7 8">
    <name type="scientific">Talaromyces pinophilus</name>
    <name type="common">Penicillium pinophilum</name>
    <dbReference type="NCBI Taxonomy" id="128442"/>
    <lineage>
        <taxon>Eukaryota</taxon>
        <taxon>Fungi</taxon>
        <taxon>Dikarya</taxon>
        <taxon>Ascomycota</taxon>
        <taxon>Pezizomycotina</taxon>
        <taxon>Eurotiomycetes</taxon>
        <taxon>Eurotiomycetidae</taxon>
        <taxon>Eurotiales</taxon>
        <taxon>Trichocomaceae</taxon>
        <taxon>Talaromyces</taxon>
        <taxon>Talaromyces sect. Talaromyces</taxon>
    </lineage>
</organism>
<dbReference type="PANTHER" id="PTHR11604:SF0">
    <property type="entry name" value="PROFILIN"/>
    <property type="match status" value="1"/>
</dbReference>
<evidence type="ECO:0000313" key="8">
    <source>
        <dbReference type="Proteomes" id="UP000053095"/>
    </source>
</evidence>
<dbReference type="InterPro" id="IPR048278">
    <property type="entry name" value="PFN"/>
</dbReference>
<proteinExistence type="inferred from homology"/>
<dbReference type="PRINTS" id="PR00392">
    <property type="entry name" value="PROFILIN"/>
</dbReference>
<dbReference type="Proteomes" id="UP000053095">
    <property type="component" value="Unassembled WGS sequence"/>
</dbReference>
<dbReference type="InterPro" id="IPR036140">
    <property type="entry name" value="PFN_sf"/>
</dbReference>
<name>A0A0B8MYE3_TALPI</name>
<evidence type="ECO:0000256" key="2">
    <source>
        <dbReference type="ARBA" id="ARBA00010058"/>
    </source>
</evidence>
<evidence type="ECO:0000256" key="3">
    <source>
        <dbReference type="ARBA" id="ARBA00022490"/>
    </source>
</evidence>
<protein>
    <recommendedName>
        <fullName evidence="6">Profilin</fullName>
    </recommendedName>
</protein>
<accession>A0A0B8MYE3</accession>